<sequence>MFEMNSDGKIEDIFKKATEKYAHKHYHNKSGIGIDSASQKIHLFAEATDKIYNFTDVREWTTKYVTGGEEKNNKNKTGLFIHVRDIDNPVWQINFWYGTHTDKELAKWMEILTQYLNENKTDPDADLIEKLSEWSCDRESPQFMAELNALNENLRAQIHQRYMQKNTAKWHVFKARLDAYPEEDRTVELRRQIRKEVGQLGI</sequence>
<organism evidence="1 2">
    <name type="scientific">Limnohabitans parvus II-B4</name>
    <dbReference type="NCBI Taxonomy" id="1293052"/>
    <lineage>
        <taxon>Bacteria</taxon>
        <taxon>Pseudomonadati</taxon>
        <taxon>Pseudomonadota</taxon>
        <taxon>Betaproteobacteria</taxon>
        <taxon>Burkholderiales</taxon>
        <taxon>Comamonadaceae</taxon>
        <taxon>Limnohabitans</taxon>
    </lineage>
</organism>
<accession>A0A315E8L4</accession>
<proteinExistence type="predicted"/>
<keyword evidence="2" id="KW-1185">Reference proteome</keyword>
<protein>
    <submittedName>
        <fullName evidence="1">Uncharacterized protein</fullName>
    </submittedName>
</protein>
<dbReference type="Pfam" id="PF15947">
    <property type="entry name" value="DUF4755"/>
    <property type="match status" value="1"/>
</dbReference>
<reference evidence="1 2" key="1">
    <citation type="submission" date="2017-04" db="EMBL/GenBank/DDBJ databases">
        <title>Unexpected and diverse lifestyles within the genus Limnohabitans.</title>
        <authorList>
            <person name="Kasalicky V."/>
            <person name="Mehrshad M."/>
            <person name="Andrei S.-A."/>
            <person name="Salcher M."/>
            <person name="Kratochvilova H."/>
            <person name="Simek K."/>
            <person name="Ghai R."/>
        </authorList>
    </citation>
    <scope>NUCLEOTIDE SEQUENCE [LARGE SCALE GENOMIC DNA]</scope>
    <source>
        <strain evidence="1 2">II-B4</strain>
    </source>
</reference>
<dbReference type="Proteomes" id="UP000250790">
    <property type="component" value="Unassembled WGS sequence"/>
</dbReference>
<evidence type="ECO:0000313" key="2">
    <source>
        <dbReference type="Proteomes" id="UP000250790"/>
    </source>
</evidence>
<dbReference type="AlphaFoldDB" id="A0A315E8L4"/>
<dbReference type="InterPro" id="IPR031863">
    <property type="entry name" value="DUF4755"/>
</dbReference>
<gene>
    <name evidence="1" type="ORF">B9Z37_06980</name>
</gene>
<dbReference type="EMBL" id="NESN01000002">
    <property type="protein sequence ID" value="PUE54286.1"/>
    <property type="molecule type" value="Genomic_DNA"/>
</dbReference>
<evidence type="ECO:0000313" key="1">
    <source>
        <dbReference type="EMBL" id="PUE54286.1"/>
    </source>
</evidence>
<comment type="caution">
    <text evidence="1">The sequence shown here is derived from an EMBL/GenBank/DDBJ whole genome shotgun (WGS) entry which is preliminary data.</text>
</comment>
<name>A0A315E8L4_9BURK</name>